<name>A0A6J4SRA0_9ACTN</name>
<keyword evidence="1" id="KW-0812">Transmembrane</keyword>
<proteinExistence type="predicted"/>
<feature type="transmembrane region" description="Helical" evidence="1">
    <location>
        <begin position="26"/>
        <end position="45"/>
    </location>
</feature>
<evidence type="ECO:0000313" key="2">
    <source>
        <dbReference type="EMBL" id="CAA9503111.1"/>
    </source>
</evidence>
<evidence type="ECO:0000256" key="1">
    <source>
        <dbReference type="SAM" id="Phobius"/>
    </source>
</evidence>
<keyword evidence="1" id="KW-0472">Membrane</keyword>
<reference evidence="2" key="1">
    <citation type="submission" date="2020-02" db="EMBL/GenBank/DDBJ databases">
        <authorList>
            <person name="Meier V. D."/>
        </authorList>
    </citation>
    <scope>NUCLEOTIDE SEQUENCE</scope>
    <source>
        <strain evidence="2">AVDCRST_MAG13</strain>
    </source>
</reference>
<accession>A0A6J4SRA0</accession>
<gene>
    <name evidence="2" type="ORF">AVDCRST_MAG13-2377</name>
</gene>
<dbReference type="AlphaFoldDB" id="A0A6J4SRA0"/>
<dbReference type="EMBL" id="CADCVO010000379">
    <property type="protein sequence ID" value="CAA9503111.1"/>
    <property type="molecule type" value="Genomic_DNA"/>
</dbReference>
<sequence length="51" mass="5279">MVSAVIAVLLAALVYFLCITLGLPSIVAIIAAILVLVAGFSSGTYRTRRGL</sequence>
<keyword evidence="1" id="KW-1133">Transmembrane helix</keyword>
<protein>
    <submittedName>
        <fullName evidence="2">Uncharacterized protein</fullName>
    </submittedName>
</protein>
<organism evidence="2">
    <name type="scientific">uncultured Solirubrobacteraceae bacterium</name>
    <dbReference type="NCBI Taxonomy" id="1162706"/>
    <lineage>
        <taxon>Bacteria</taxon>
        <taxon>Bacillati</taxon>
        <taxon>Actinomycetota</taxon>
        <taxon>Thermoleophilia</taxon>
        <taxon>Solirubrobacterales</taxon>
        <taxon>Solirubrobacteraceae</taxon>
        <taxon>environmental samples</taxon>
    </lineage>
</organism>